<evidence type="ECO:0000256" key="8">
    <source>
        <dbReference type="ARBA" id="ARBA00047899"/>
    </source>
</evidence>
<evidence type="ECO:0000256" key="10">
    <source>
        <dbReference type="PROSITE-ProRule" id="PRU10141"/>
    </source>
</evidence>
<comment type="catalytic activity">
    <reaction evidence="9">
        <text>L-seryl-[protein] + ATP = O-phospho-L-seryl-[protein] + ADP + H(+)</text>
        <dbReference type="Rhea" id="RHEA:17989"/>
        <dbReference type="Rhea" id="RHEA-COMP:9863"/>
        <dbReference type="Rhea" id="RHEA-COMP:11604"/>
        <dbReference type="ChEBI" id="CHEBI:15378"/>
        <dbReference type="ChEBI" id="CHEBI:29999"/>
        <dbReference type="ChEBI" id="CHEBI:30616"/>
        <dbReference type="ChEBI" id="CHEBI:83421"/>
        <dbReference type="ChEBI" id="CHEBI:456216"/>
        <dbReference type="EC" id="2.7.11.1"/>
    </reaction>
</comment>
<dbReference type="GO" id="GO:0004674">
    <property type="term" value="F:protein serine/threonine kinase activity"/>
    <property type="evidence" value="ECO:0007669"/>
    <property type="project" value="UniProtKB-KW"/>
</dbReference>
<keyword evidence="7 10" id="KW-0067">ATP-binding</keyword>
<dbReference type="Pfam" id="PF00069">
    <property type="entry name" value="Pkinase"/>
    <property type="match status" value="1"/>
</dbReference>
<evidence type="ECO:0000313" key="15">
    <source>
        <dbReference type="Proteomes" id="UP000678393"/>
    </source>
</evidence>
<keyword evidence="5 10" id="KW-0547">Nucleotide-binding</keyword>
<dbReference type="InterPro" id="IPR011009">
    <property type="entry name" value="Kinase-like_dom_sf"/>
</dbReference>
<dbReference type="InterPro" id="IPR017441">
    <property type="entry name" value="Protein_kinase_ATP_BS"/>
</dbReference>
<dbReference type="SUPFAM" id="SSF56112">
    <property type="entry name" value="Protein kinase-like (PK-like)"/>
    <property type="match status" value="1"/>
</dbReference>
<dbReference type="InterPro" id="IPR051131">
    <property type="entry name" value="NEK_Ser/Thr_kinase_NIMA"/>
</dbReference>
<keyword evidence="3 11" id="KW-0723">Serine/threonine-protein kinase</keyword>
<dbReference type="PROSITE" id="PS50011">
    <property type="entry name" value="PROTEIN_KINASE_DOM"/>
    <property type="match status" value="1"/>
</dbReference>
<gene>
    <name evidence="14" type="ORF">CUNI_LOCUS9097</name>
</gene>
<evidence type="ECO:0000256" key="9">
    <source>
        <dbReference type="ARBA" id="ARBA00048679"/>
    </source>
</evidence>
<dbReference type="InterPro" id="IPR000719">
    <property type="entry name" value="Prot_kinase_dom"/>
</dbReference>
<evidence type="ECO:0000256" key="12">
    <source>
        <dbReference type="SAM" id="MobiDB-lite"/>
    </source>
</evidence>
<comment type="similarity">
    <text evidence="1">Belongs to the protein kinase superfamily. NEK Ser/Thr protein kinase family. NIMA subfamily.</text>
</comment>
<protein>
    <recommendedName>
        <fullName evidence="2">non-specific serine/threonine protein kinase</fullName>
        <ecNumber evidence="2">2.7.11.1</ecNumber>
    </recommendedName>
</protein>
<organism evidence="14 15">
    <name type="scientific">Candidula unifasciata</name>
    <dbReference type="NCBI Taxonomy" id="100452"/>
    <lineage>
        <taxon>Eukaryota</taxon>
        <taxon>Metazoa</taxon>
        <taxon>Spiralia</taxon>
        <taxon>Lophotrochozoa</taxon>
        <taxon>Mollusca</taxon>
        <taxon>Gastropoda</taxon>
        <taxon>Heterobranchia</taxon>
        <taxon>Euthyneura</taxon>
        <taxon>Panpulmonata</taxon>
        <taxon>Eupulmonata</taxon>
        <taxon>Stylommatophora</taxon>
        <taxon>Helicina</taxon>
        <taxon>Helicoidea</taxon>
        <taxon>Geomitridae</taxon>
        <taxon>Candidula</taxon>
    </lineage>
</organism>
<dbReference type="AlphaFoldDB" id="A0A8S3Z338"/>
<sequence length="463" mass="52770">MYQIHQKLGQGAFGIVYHLQISSGSEFALKVAEMGRLKKDITDSSTEARLMLKLSHAHLVQCCASFSHSGIMYLVMELCPCGTLKNFLSIRTRLVRETQILVWLGQIADALRYLHACRVIHRDLKTDNVFLNDKKNVKVGDLGIARELDYTAQKAGTFTGTFCYMSPEVLQSSAYSFETDIWGLGCCIHEVMTLRQTFAAQSMMDVMSNIMEARVPPMPDVYSQRLQGLVLQMLEKEPKNRPDGLEILLAVSKIQGFPFESGPFVPLENIKLNQKMLMKAVQTFELKSSRNQNIISHRDKSTFQHFEDVDEIKEDKSNSTNNTQLPLHIERTSRNHNPSSDSERKTTSKSRNMKQEGQNNICKTEKISESHKLPRDVQVQQYEVFDKLVSSSQLCSNKSVDGSSSLFSEYMDCLARDSQQWLRMKFGSLEKEKVLDDDCDSTVTLYTRAQVVRYNNTKNHSNR</sequence>
<evidence type="ECO:0000256" key="1">
    <source>
        <dbReference type="ARBA" id="ARBA00010886"/>
    </source>
</evidence>
<evidence type="ECO:0000256" key="7">
    <source>
        <dbReference type="ARBA" id="ARBA00022840"/>
    </source>
</evidence>
<dbReference type="SMART" id="SM00220">
    <property type="entry name" value="S_TKc"/>
    <property type="match status" value="1"/>
</dbReference>
<keyword evidence="6" id="KW-0418">Kinase</keyword>
<dbReference type="Proteomes" id="UP000678393">
    <property type="component" value="Unassembled WGS sequence"/>
</dbReference>
<keyword evidence="15" id="KW-1185">Reference proteome</keyword>
<evidence type="ECO:0000256" key="5">
    <source>
        <dbReference type="ARBA" id="ARBA00022741"/>
    </source>
</evidence>
<dbReference type="InterPro" id="IPR008271">
    <property type="entry name" value="Ser/Thr_kinase_AS"/>
</dbReference>
<dbReference type="EMBL" id="CAJHNH020001551">
    <property type="protein sequence ID" value="CAG5123539.1"/>
    <property type="molecule type" value="Genomic_DNA"/>
</dbReference>
<dbReference type="EC" id="2.7.11.1" evidence="2"/>
<evidence type="ECO:0000259" key="13">
    <source>
        <dbReference type="PROSITE" id="PS50011"/>
    </source>
</evidence>
<dbReference type="PANTHER" id="PTHR44899:SF3">
    <property type="entry name" value="SERINE_THREONINE-PROTEIN KINASE NEK1"/>
    <property type="match status" value="1"/>
</dbReference>
<dbReference type="PROSITE" id="PS00107">
    <property type="entry name" value="PROTEIN_KINASE_ATP"/>
    <property type="match status" value="1"/>
</dbReference>
<evidence type="ECO:0000256" key="6">
    <source>
        <dbReference type="ARBA" id="ARBA00022777"/>
    </source>
</evidence>
<accession>A0A8S3Z338</accession>
<feature type="domain" description="Protein kinase" evidence="13">
    <location>
        <begin position="2"/>
        <end position="265"/>
    </location>
</feature>
<evidence type="ECO:0000256" key="3">
    <source>
        <dbReference type="ARBA" id="ARBA00022527"/>
    </source>
</evidence>
<evidence type="ECO:0000256" key="2">
    <source>
        <dbReference type="ARBA" id="ARBA00012513"/>
    </source>
</evidence>
<comment type="caution">
    <text evidence="14">The sequence shown here is derived from an EMBL/GenBank/DDBJ whole genome shotgun (WGS) entry which is preliminary data.</text>
</comment>
<dbReference type="GO" id="GO:0005524">
    <property type="term" value="F:ATP binding"/>
    <property type="evidence" value="ECO:0007669"/>
    <property type="project" value="UniProtKB-UniRule"/>
</dbReference>
<keyword evidence="4" id="KW-0808">Transferase</keyword>
<evidence type="ECO:0000256" key="4">
    <source>
        <dbReference type="ARBA" id="ARBA00022679"/>
    </source>
</evidence>
<feature type="binding site" evidence="10">
    <location>
        <position position="30"/>
    </location>
    <ligand>
        <name>ATP</name>
        <dbReference type="ChEBI" id="CHEBI:30616"/>
    </ligand>
</feature>
<reference evidence="14" key="1">
    <citation type="submission" date="2021-04" db="EMBL/GenBank/DDBJ databases">
        <authorList>
            <consortium name="Molecular Ecology Group"/>
        </authorList>
    </citation>
    <scope>NUCLEOTIDE SEQUENCE</scope>
</reference>
<dbReference type="PANTHER" id="PTHR44899">
    <property type="entry name" value="CAMK FAMILY PROTEIN KINASE"/>
    <property type="match status" value="1"/>
</dbReference>
<dbReference type="OrthoDB" id="248923at2759"/>
<name>A0A8S3Z338_9EUPU</name>
<dbReference type="PROSITE" id="PS00108">
    <property type="entry name" value="PROTEIN_KINASE_ST"/>
    <property type="match status" value="1"/>
</dbReference>
<feature type="region of interest" description="Disordered" evidence="12">
    <location>
        <begin position="311"/>
        <end position="369"/>
    </location>
</feature>
<evidence type="ECO:0000256" key="11">
    <source>
        <dbReference type="RuleBase" id="RU000304"/>
    </source>
</evidence>
<evidence type="ECO:0000313" key="14">
    <source>
        <dbReference type="EMBL" id="CAG5123539.1"/>
    </source>
</evidence>
<comment type="catalytic activity">
    <reaction evidence="8">
        <text>L-threonyl-[protein] + ATP = O-phospho-L-threonyl-[protein] + ADP + H(+)</text>
        <dbReference type="Rhea" id="RHEA:46608"/>
        <dbReference type="Rhea" id="RHEA-COMP:11060"/>
        <dbReference type="Rhea" id="RHEA-COMP:11605"/>
        <dbReference type="ChEBI" id="CHEBI:15378"/>
        <dbReference type="ChEBI" id="CHEBI:30013"/>
        <dbReference type="ChEBI" id="CHEBI:30616"/>
        <dbReference type="ChEBI" id="CHEBI:61977"/>
        <dbReference type="ChEBI" id="CHEBI:456216"/>
        <dbReference type="EC" id="2.7.11.1"/>
    </reaction>
</comment>
<proteinExistence type="inferred from homology"/>
<dbReference type="Gene3D" id="1.10.510.10">
    <property type="entry name" value="Transferase(Phosphotransferase) domain 1"/>
    <property type="match status" value="1"/>
</dbReference>